<feature type="coiled-coil region" evidence="5">
    <location>
        <begin position="94"/>
        <end position="225"/>
    </location>
</feature>
<reference evidence="8 9" key="1">
    <citation type="submission" date="2019-03" db="EMBL/GenBank/DDBJ databases">
        <title>Genomic Encyclopedia of Type Strains, Phase IV (KMG-IV): sequencing the most valuable type-strain genomes for metagenomic binning, comparative biology and taxonomic classification.</title>
        <authorList>
            <person name="Goeker M."/>
        </authorList>
    </citation>
    <scope>NUCLEOTIDE SEQUENCE [LARGE SCALE GENOMIC DNA]</scope>
    <source>
        <strain evidence="8 9">DSM 100556</strain>
    </source>
</reference>
<keyword evidence="3" id="KW-0505">Motor protein</keyword>
<evidence type="ECO:0000256" key="3">
    <source>
        <dbReference type="ARBA" id="ARBA00023175"/>
    </source>
</evidence>
<evidence type="ECO:0000256" key="5">
    <source>
        <dbReference type="SAM" id="Coils"/>
    </source>
</evidence>
<keyword evidence="5" id="KW-0175">Coiled coil</keyword>
<proteinExistence type="predicted"/>
<dbReference type="PANTHER" id="PTHR47970:SF12">
    <property type="entry name" value="KINESIN FAMILY MEMBER 11"/>
    <property type="match status" value="1"/>
</dbReference>
<keyword evidence="7" id="KW-0472">Membrane</keyword>
<evidence type="ECO:0000256" key="1">
    <source>
        <dbReference type="ARBA" id="ARBA00004245"/>
    </source>
</evidence>
<keyword evidence="9" id="KW-1185">Reference proteome</keyword>
<keyword evidence="2" id="KW-0963">Cytoplasm</keyword>
<dbReference type="EMBL" id="SLUO01000008">
    <property type="protein sequence ID" value="TCL57675.1"/>
    <property type="molecule type" value="Genomic_DNA"/>
</dbReference>
<evidence type="ECO:0000256" key="7">
    <source>
        <dbReference type="SAM" id="Phobius"/>
    </source>
</evidence>
<keyword evidence="4" id="KW-0206">Cytoskeleton</keyword>
<dbReference type="GO" id="GO:0005876">
    <property type="term" value="C:spindle microtubule"/>
    <property type="evidence" value="ECO:0007669"/>
    <property type="project" value="TreeGrafter"/>
</dbReference>
<keyword evidence="7" id="KW-0812">Transmembrane</keyword>
<accession>A0A4R1QX39</accession>
<dbReference type="GO" id="GO:0072686">
    <property type="term" value="C:mitotic spindle"/>
    <property type="evidence" value="ECO:0007669"/>
    <property type="project" value="TreeGrafter"/>
</dbReference>
<feature type="region of interest" description="Disordered" evidence="6">
    <location>
        <begin position="693"/>
        <end position="749"/>
    </location>
</feature>
<protein>
    <submittedName>
        <fullName evidence="8">Uncharacterized protein</fullName>
    </submittedName>
</protein>
<dbReference type="Proteomes" id="UP000295718">
    <property type="component" value="Unassembled WGS sequence"/>
</dbReference>
<organism evidence="8 9">
    <name type="scientific">Kineothrix alysoides</name>
    <dbReference type="NCBI Taxonomy" id="1469948"/>
    <lineage>
        <taxon>Bacteria</taxon>
        <taxon>Bacillati</taxon>
        <taxon>Bacillota</taxon>
        <taxon>Clostridia</taxon>
        <taxon>Lachnospirales</taxon>
        <taxon>Lachnospiraceae</taxon>
        <taxon>Kineothrix</taxon>
    </lineage>
</organism>
<dbReference type="GO" id="GO:0008574">
    <property type="term" value="F:plus-end-directed microtubule motor activity"/>
    <property type="evidence" value="ECO:0007669"/>
    <property type="project" value="TreeGrafter"/>
</dbReference>
<gene>
    <name evidence="8" type="ORF">EDD76_108210</name>
</gene>
<dbReference type="AlphaFoldDB" id="A0A4R1QX39"/>
<feature type="compositionally biased region" description="Basic and acidic residues" evidence="6">
    <location>
        <begin position="713"/>
        <end position="723"/>
    </location>
</feature>
<evidence type="ECO:0000256" key="2">
    <source>
        <dbReference type="ARBA" id="ARBA00022490"/>
    </source>
</evidence>
<name>A0A4R1QX39_9FIRM</name>
<dbReference type="STRING" id="1469948.GCA_000732725_03896"/>
<feature type="coiled-coil region" evidence="5">
    <location>
        <begin position="383"/>
        <end position="410"/>
    </location>
</feature>
<evidence type="ECO:0000256" key="6">
    <source>
        <dbReference type="SAM" id="MobiDB-lite"/>
    </source>
</evidence>
<keyword evidence="7" id="KW-1133">Transmembrane helix</keyword>
<dbReference type="GO" id="GO:0051231">
    <property type="term" value="P:spindle elongation"/>
    <property type="evidence" value="ECO:0007669"/>
    <property type="project" value="TreeGrafter"/>
</dbReference>
<evidence type="ECO:0000313" key="9">
    <source>
        <dbReference type="Proteomes" id="UP000295718"/>
    </source>
</evidence>
<dbReference type="InterPro" id="IPR047149">
    <property type="entry name" value="KIF11-like"/>
</dbReference>
<dbReference type="OrthoDB" id="1998366at2"/>
<dbReference type="RefSeq" id="WP_031392518.1">
    <property type="nucleotide sequence ID" value="NZ_JPNB01000003.1"/>
</dbReference>
<evidence type="ECO:0000313" key="8">
    <source>
        <dbReference type="EMBL" id="TCL57675.1"/>
    </source>
</evidence>
<dbReference type="SUPFAM" id="SSF58113">
    <property type="entry name" value="Apolipoprotein A-I"/>
    <property type="match status" value="1"/>
</dbReference>
<comment type="subcellular location">
    <subcellularLocation>
        <location evidence="1">Cytoplasm</location>
        <location evidence="1">Cytoskeleton</location>
    </subcellularLocation>
</comment>
<sequence length="749" mass="84071">MEERKTGTKKWGKYVVASTVLVTLIVLLIVLGNQSKAGAENEKNNVEQQLEQGEMLGEINGIMESLAQMDTVLKENQMSLENIGGYRDNVDIRFVELSKSIEQVEKQIRSYQNVTTEENKELDIKLENLANELKHIQESILSSRTELLSVLNNMEEKEKDGREDMEKNFEGLRQSIKDNREQLIKFTKEIAVLLEQIQNEQDEQYQEVIRLLSESEERLSEVTENGMATLLENMDLQFYDMQIQMENNMVELSEKLAGIRVQIAGTQGELEQLLLDVKNNQAENQKETMETFTSIQNSMNQIYTEFNSAHEEIRELITDLKETTVAGQKELLIVLGEMESGMQESGSQNLNQILTSMDKMTVQYDNSFNVLKQEMNQNVSNVGNNVENRLDILETNIRNQNTNLTNVVNQGDEGLRDYISSVFGAVRQRLDSVFQSVSDGKKKMASALLTKGINCKEDATFEEITDAILAIPQELVIGESQIPGTITYEYHYHKDQNGNVQHVEHLAQSGGCYTVPIYHVHTGDSRNGGGCYMVPIIHNHTSSCYETIKKVRQVTGFWFTGQGTGHPCCGDAYGQNYAKYRYTEKVYANGVLTSSKDGEGDLGYSCGLCVQRKAYSHEENSTINNLICGYSEGLNGYQLGCGKDEHTVEAYRTGCGLGDGQIIGAHIVYKNGAAMMSSSAIDIPMETIQEVESTIQEPEKIPEQSEVPEDETTAPHESEKEEISGNQGEVMAEEQEEAGQEIVTEFQSN</sequence>
<evidence type="ECO:0000256" key="4">
    <source>
        <dbReference type="ARBA" id="ARBA00023212"/>
    </source>
</evidence>
<comment type="caution">
    <text evidence="8">The sequence shown here is derived from an EMBL/GenBank/DDBJ whole genome shotgun (WGS) entry which is preliminary data.</text>
</comment>
<dbReference type="PANTHER" id="PTHR47970">
    <property type="entry name" value="KINESIN-LIKE PROTEIN KIF11"/>
    <property type="match status" value="1"/>
</dbReference>
<feature type="transmembrane region" description="Helical" evidence="7">
    <location>
        <begin position="12"/>
        <end position="31"/>
    </location>
</feature>